<evidence type="ECO:0000256" key="1">
    <source>
        <dbReference type="ARBA" id="ARBA00010980"/>
    </source>
</evidence>
<keyword evidence="3" id="KW-0456">Lyase</keyword>
<comment type="caution">
    <text evidence="3">The sequence shown here is derived from an EMBL/GenBank/DDBJ whole genome shotgun (WGS) entry which is preliminary data.</text>
</comment>
<reference evidence="3 4" key="2">
    <citation type="journal article" date="2017" name="Front. Plant Sci.">
        <title>Gene Classification and Mining of Molecular Markers Useful in Red Clover (Trifolium pratense) Breeding.</title>
        <authorList>
            <person name="Istvanek J."/>
            <person name="Dluhosova J."/>
            <person name="Dluhos P."/>
            <person name="Patkova L."/>
            <person name="Nedelnik J."/>
            <person name="Repkova J."/>
        </authorList>
    </citation>
    <scope>NUCLEOTIDE SEQUENCE [LARGE SCALE GENOMIC DNA]</scope>
    <source>
        <strain evidence="4">cv. Tatra</strain>
        <tissue evidence="3">Young leaves</tissue>
    </source>
</reference>
<dbReference type="AlphaFoldDB" id="A0A2K3MFE5"/>
<dbReference type="EMBL" id="ASHM01060037">
    <property type="protein sequence ID" value="PNX89507.1"/>
    <property type="molecule type" value="Genomic_DNA"/>
</dbReference>
<gene>
    <name evidence="3" type="ORF">L195_g045627</name>
</gene>
<sequence length="44" mass="5035">GIAEFDDYLKEQAHLAHEIALKSYVPNPENITSDLNLHVHKYSL</sequence>
<feature type="non-terminal residue" evidence="3">
    <location>
        <position position="1"/>
    </location>
</feature>
<evidence type="ECO:0000259" key="2">
    <source>
        <dbReference type="Pfam" id="PF04431"/>
    </source>
</evidence>
<dbReference type="Pfam" id="PF04431">
    <property type="entry name" value="Pec_lyase_N"/>
    <property type="match status" value="1"/>
</dbReference>
<name>A0A2K3MFE5_TRIPR</name>
<proteinExistence type="inferred from homology"/>
<accession>A0A2K3MFE5</accession>
<dbReference type="InterPro" id="IPR007524">
    <property type="entry name" value="Pec_lyase_N"/>
</dbReference>
<evidence type="ECO:0000313" key="4">
    <source>
        <dbReference type="Proteomes" id="UP000236291"/>
    </source>
</evidence>
<reference evidence="3 4" key="1">
    <citation type="journal article" date="2014" name="Am. J. Bot.">
        <title>Genome assembly and annotation for red clover (Trifolium pratense; Fabaceae).</title>
        <authorList>
            <person name="Istvanek J."/>
            <person name="Jaros M."/>
            <person name="Krenek A."/>
            <person name="Repkova J."/>
        </authorList>
    </citation>
    <scope>NUCLEOTIDE SEQUENCE [LARGE SCALE GENOMIC DNA]</scope>
    <source>
        <strain evidence="4">cv. Tatra</strain>
        <tissue evidence="3">Young leaves</tissue>
    </source>
</reference>
<feature type="domain" description="Pectate lyase N-terminal" evidence="2">
    <location>
        <begin position="2"/>
        <end position="41"/>
    </location>
</feature>
<dbReference type="Proteomes" id="UP000236291">
    <property type="component" value="Unassembled WGS sequence"/>
</dbReference>
<organism evidence="3 4">
    <name type="scientific">Trifolium pratense</name>
    <name type="common">Red clover</name>
    <dbReference type="NCBI Taxonomy" id="57577"/>
    <lineage>
        <taxon>Eukaryota</taxon>
        <taxon>Viridiplantae</taxon>
        <taxon>Streptophyta</taxon>
        <taxon>Embryophyta</taxon>
        <taxon>Tracheophyta</taxon>
        <taxon>Spermatophyta</taxon>
        <taxon>Magnoliopsida</taxon>
        <taxon>eudicotyledons</taxon>
        <taxon>Gunneridae</taxon>
        <taxon>Pentapetalae</taxon>
        <taxon>rosids</taxon>
        <taxon>fabids</taxon>
        <taxon>Fabales</taxon>
        <taxon>Fabaceae</taxon>
        <taxon>Papilionoideae</taxon>
        <taxon>50 kb inversion clade</taxon>
        <taxon>NPAAA clade</taxon>
        <taxon>Hologalegina</taxon>
        <taxon>IRL clade</taxon>
        <taxon>Trifolieae</taxon>
        <taxon>Trifolium</taxon>
    </lineage>
</organism>
<evidence type="ECO:0000313" key="3">
    <source>
        <dbReference type="EMBL" id="PNX89507.1"/>
    </source>
</evidence>
<comment type="similarity">
    <text evidence="1">Belongs to the polysaccharide lyase 1 family.</text>
</comment>
<protein>
    <submittedName>
        <fullName evidence="3">Pectate lyase-like protein</fullName>
    </submittedName>
</protein>
<dbReference type="GO" id="GO:0030570">
    <property type="term" value="F:pectate lyase activity"/>
    <property type="evidence" value="ECO:0007669"/>
    <property type="project" value="InterPro"/>
</dbReference>